<keyword evidence="1" id="KW-1133">Transmembrane helix</keyword>
<keyword evidence="3" id="KW-1185">Reference proteome</keyword>
<feature type="transmembrane region" description="Helical" evidence="1">
    <location>
        <begin position="36"/>
        <end position="58"/>
    </location>
</feature>
<feature type="transmembrane region" description="Helical" evidence="1">
    <location>
        <begin position="79"/>
        <end position="100"/>
    </location>
</feature>
<evidence type="ECO:0000256" key="1">
    <source>
        <dbReference type="SAM" id="Phobius"/>
    </source>
</evidence>
<dbReference type="Pfam" id="PF10129">
    <property type="entry name" value="OpgC_C"/>
    <property type="match status" value="1"/>
</dbReference>
<dbReference type="STRING" id="1545044.SAMN05444276_102869"/>
<feature type="transmembrane region" description="Helical" evidence="1">
    <location>
        <begin position="192"/>
        <end position="211"/>
    </location>
</feature>
<feature type="transmembrane region" description="Helical" evidence="1">
    <location>
        <begin position="12"/>
        <end position="30"/>
    </location>
</feature>
<organism evidence="2 3">
    <name type="scientific">Paracoccus sanguinis</name>
    <dbReference type="NCBI Taxonomy" id="1545044"/>
    <lineage>
        <taxon>Bacteria</taxon>
        <taxon>Pseudomonadati</taxon>
        <taxon>Pseudomonadota</taxon>
        <taxon>Alphaproteobacteria</taxon>
        <taxon>Rhodobacterales</taxon>
        <taxon>Paracoccaceae</taxon>
        <taxon>Paracoccus</taxon>
    </lineage>
</organism>
<dbReference type="RefSeq" id="WP_074826561.1">
    <property type="nucleotide sequence ID" value="NZ_FNNA01000002.1"/>
</dbReference>
<dbReference type="PANTHER" id="PTHR38592:SF3">
    <property type="entry name" value="BLL4819 PROTEIN"/>
    <property type="match status" value="1"/>
</dbReference>
<feature type="transmembrane region" description="Helical" evidence="1">
    <location>
        <begin position="223"/>
        <end position="244"/>
    </location>
</feature>
<gene>
    <name evidence="2" type="ORF">SAMN05444276_102869</name>
</gene>
<evidence type="ECO:0000313" key="3">
    <source>
        <dbReference type="Proteomes" id="UP000182944"/>
    </source>
</evidence>
<feature type="transmembrane region" description="Helical" evidence="1">
    <location>
        <begin position="341"/>
        <end position="359"/>
    </location>
</feature>
<dbReference type="PIRSF" id="PIRSF028704">
    <property type="entry name" value="UPC028704"/>
    <property type="match status" value="1"/>
</dbReference>
<dbReference type="EMBL" id="FNNA01000002">
    <property type="protein sequence ID" value="SDX04928.1"/>
    <property type="molecule type" value="Genomic_DNA"/>
</dbReference>
<evidence type="ECO:0000313" key="2">
    <source>
        <dbReference type="EMBL" id="SDX04928.1"/>
    </source>
</evidence>
<accession>A0A1H2YJD8</accession>
<dbReference type="InterPro" id="IPR014550">
    <property type="entry name" value="UCP028704_OpgC"/>
</dbReference>
<keyword evidence="1" id="KW-0472">Membrane</keyword>
<protein>
    <recommendedName>
        <fullName evidence="4">OpgC domain-containing protein</fullName>
    </recommendedName>
</protein>
<dbReference type="OrthoDB" id="9775975at2"/>
<feature type="transmembrane region" description="Helical" evidence="1">
    <location>
        <begin position="309"/>
        <end position="329"/>
    </location>
</feature>
<proteinExistence type="predicted"/>
<name>A0A1H2YJD8_9RHOB</name>
<evidence type="ECO:0008006" key="4">
    <source>
        <dbReference type="Google" id="ProtNLM"/>
    </source>
</evidence>
<keyword evidence="1" id="KW-0812">Transmembrane</keyword>
<dbReference type="AlphaFoldDB" id="A0A1H2YJD8"/>
<feature type="transmembrane region" description="Helical" evidence="1">
    <location>
        <begin position="274"/>
        <end position="297"/>
    </location>
</feature>
<dbReference type="Proteomes" id="UP000182944">
    <property type="component" value="Unassembled WGS sequence"/>
</dbReference>
<dbReference type="PANTHER" id="PTHR38592">
    <property type="entry name" value="BLL4819 PROTEIN"/>
    <property type="match status" value="1"/>
</dbReference>
<sequence length="391" mass="42389">MRRNATLDALRGYALVCIMLNHIPAGWARQFTLTNFAIYDAAELFVLLSGFLVGLVWVKVEAQSGRRAAQWRFLRRAGQVWLALVAGGVALALTSRGLFALDLGHTAIWSEYARWIVELPLAYVTALAVMWMQPNLLDVLALYVVLLAAAPAVVPLLLRWPLAFAAGSVALWMVAGPLNALLPNQREGNGLLFNPFAWQMLFFSGVAMGAFRHRFMPILRRHAGVLTTLAAGVTLYSLGMAVLWRFGPEGKRLADAMWHAVGVVDKWSLDLVRYTAIMAASWLVAVPLAPLMAWIAASAPGRALATIGRGGLVSFIACVLLSVVGDALGSNLGGAGTAHRAAVDLWVIAALWLVAEVWLNRRRGPVARACDRLPQATVGTVRKHSFQNGLK</sequence>
<reference evidence="3" key="1">
    <citation type="submission" date="2016-10" db="EMBL/GenBank/DDBJ databases">
        <authorList>
            <person name="Varghese N."/>
            <person name="Submissions S."/>
        </authorList>
    </citation>
    <scope>NUCLEOTIDE SEQUENCE [LARGE SCALE GENOMIC DNA]</scope>
    <source>
        <strain evidence="3">DSM 29303</strain>
    </source>
</reference>
<feature type="transmembrane region" description="Helical" evidence="1">
    <location>
        <begin position="139"/>
        <end position="172"/>
    </location>
</feature>